<name>A0A3S3UKP8_9GAMM</name>
<dbReference type="Pfam" id="PF01471">
    <property type="entry name" value="PG_binding_1"/>
    <property type="match status" value="1"/>
</dbReference>
<dbReference type="InterPro" id="IPR036365">
    <property type="entry name" value="PGBD-like_sf"/>
</dbReference>
<dbReference type="Gene3D" id="1.10.101.10">
    <property type="entry name" value="PGBD-like superfamily/PGBD"/>
    <property type="match status" value="1"/>
</dbReference>
<protein>
    <submittedName>
        <fullName evidence="2">Peptidoglycan-binding protein</fullName>
    </submittedName>
</protein>
<accession>A0A3S3UKP8</accession>
<proteinExistence type="predicted"/>
<evidence type="ECO:0000313" key="2">
    <source>
        <dbReference type="EMBL" id="RWX56224.1"/>
    </source>
</evidence>
<gene>
    <name evidence="2" type="ORF">EDI28_08045</name>
</gene>
<dbReference type="EMBL" id="RJLM01000002">
    <property type="protein sequence ID" value="RWX56224.1"/>
    <property type="molecule type" value="Genomic_DNA"/>
</dbReference>
<feature type="domain" description="Peptidoglycan binding-like" evidence="1">
    <location>
        <begin position="97"/>
        <end position="151"/>
    </location>
</feature>
<organism evidence="2 3">
    <name type="scientific">Photobacterium chitinilyticum</name>
    <dbReference type="NCBI Taxonomy" id="2485123"/>
    <lineage>
        <taxon>Bacteria</taxon>
        <taxon>Pseudomonadati</taxon>
        <taxon>Pseudomonadota</taxon>
        <taxon>Gammaproteobacteria</taxon>
        <taxon>Vibrionales</taxon>
        <taxon>Vibrionaceae</taxon>
        <taxon>Photobacterium</taxon>
    </lineage>
</organism>
<dbReference type="SUPFAM" id="SSF47090">
    <property type="entry name" value="PGBD-like"/>
    <property type="match status" value="1"/>
</dbReference>
<dbReference type="OrthoDB" id="957753at2"/>
<dbReference type="InterPro" id="IPR036366">
    <property type="entry name" value="PGBDSf"/>
</dbReference>
<comment type="caution">
    <text evidence="2">The sequence shown here is derived from an EMBL/GenBank/DDBJ whole genome shotgun (WGS) entry which is preliminary data.</text>
</comment>
<keyword evidence="3" id="KW-1185">Reference proteome</keyword>
<evidence type="ECO:0000313" key="3">
    <source>
        <dbReference type="Proteomes" id="UP000287563"/>
    </source>
</evidence>
<dbReference type="AlphaFoldDB" id="A0A3S3UKP8"/>
<reference evidence="2 3" key="1">
    <citation type="submission" date="2018-11" db="EMBL/GenBank/DDBJ databases">
        <title>Photobacterium sp. BEI247 sp. nov., a marine bacterium isolated from Yongle Blue Hole in the South China Sea.</title>
        <authorList>
            <person name="Wang X."/>
        </authorList>
    </citation>
    <scope>NUCLEOTIDE SEQUENCE [LARGE SCALE GENOMIC DNA]</scope>
    <source>
        <strain evidence="3">BEI247</strain>
    </source>
</reference>
<dbReference type="Proteomes" id="UP000287563">
    <property type="component" value="Unassembled WGS sequence"/>
</dbReference>
<dbReference type="InterPro" id="IPR002477">
    <property type="entry name" value="Peptidoglycan-bd-like"/>
</dbReference>
<evidence type="ECO:0000259" key="1">
    <source>
        <dbReference type="Pfam" id="PF01471"/>
    </source>
</evidence>
<dbReference type="RefSeq" id="WP_128783311.1">
    <property type="nucleotide sequence ID" value="NZ_RJLM01000002.1"/>
</dbReference>
<sequence>MTKTELEAVDIGNILYSTISDVLRMSGNMGFKGDVDIGIKLNTTISKNTAKLVALVNTNQSSQSTIEVKLATRIHLSDEYKPKRFVFRGELSLGAHGKVVEELQAALNHHLKSGLIIDGDFGKKTQNAVKAFQTLHDLQIKNGTLDKKTGSKLSQI</sequence>